<evidence type="ECO:0000256" key="5">
    <source>
        <dbReference type="ARBA" id="ARBA00023212"/>
    </source>
</evidence>
<feature type="compositionally biased region" description="Basic and acidic residues" evidence="7">
    <location>
        <begin position="438"/>
        <end position="476"/>
    </location>
</feature>
<keyword evidence="10" id="KW-1185">Reference proteome</keyword>
<comment type="subcellular location">
    <subcellularLocation>
        <location evidence="2">Cytoplasm</location>
        <location evidence="2">Cytoskeleton</location>
        <location evidence="2">Spindle</location>
    </subcellularLocation>
    <subcellularLocation>
        <location evidence="1">Nucleus</location>
    </subcellularLocation>
</comment>
<dbReference type="Proteomes" id="UP000030748">
    <property type="component" value="Unassembled WGS sequence"/>
</dbReference>
<dbReference type="InterPro" id="IPR050875">
    <property type="entry name" value="Troponin_I"/>
</dbReference>
<dbReference type="AlphaFoldDB" id="A0A022QFI9"/>
<feature type="compositionally biased region" description="Polar residues" evidence="7">
    <location>
        <begin position="206"/>
        <end position="219"/>
    </location>
</feature>
<proteinExistence type="inferred from homology"/>
<keyword evidence="5" id="KW-0206">Cytoskeleton</keyword>
<feature type="region of interest" description="Disordered" evidence="7">
    <location>
        <begin position="551"/>
        <end position="574"/>
    </location>
</feature>
<evidence type="ECO:0000256" key="3">
    <source>
        <dbReference type="ARBA" id="ARBA00010042"/>
    </source>
</evidence>
<protein>
    <recommendedName>
        <fullName evidence="8">Inner centromere protein ARK-binding domain-containing protein</fullName>
    </recommendedName>
</protein>
<organism evidence="9 10">
    <name type="scientific">Erythranthe guttata</name>
    <name type="common">Yellow monkey flower</name>
    <name type="synonym">Mimulus guttatus</name>
    <dbReference type="NCBI Taxonomy" id="4155"/>
    <lineage>
        <taxon>Eukaryota</taxon>
        <taxon>Viridiplantae</taxon>
        <taxon>Streptophyta</taxon>
        <taxon>Embryophyta</taxon>
        <taxon>Tracheophyta</taxon>
        <taxon>Spermatophyta</taxon>
        <taxon>Magnoliopsida</taxon>
        <taxon>eudicotyledons</taxon>
        <taxon>Gunneridae</taxon>
        <taxon>Pentapetalae</taxon>
        <taxon>asterids</taxon>
        <taxon>lamiids</taxon>
        <taxon>Lamiales</taxon>
        <taxon>Phrymaceae</taxon>
        <taxon>Erythranthe</taxon>
    </lineage>
</organism>
<comment type="similarity">
    <text evidence="3">Belongs to the INCENP family.</text>
</comment>
<dbReference type="GO" id="GO:0005634">
    <property type="term" value="C:nucleus"/>
    <property type="evidence" value="ECO:0007669"/>
    <property type="project" value="UniProtKB-SubCell"/>
</dbReference>
<evidence type="ECO:0000256" key="7">
    <source>
        <dbReference type="SAM" id="MobiDB-lite"/>
    </source>
</evidence>
<dbReference type="eggNOG" id="ENOG502RFS1">
    <property type="taxonomic scope" value="Eukaryota"/>
</dbReference>
<dbReference type="PANTHER" id="PTHR13738:SF1">
    <property type="entry name" value="TROPONIN I"/>
    <property type="match status" value="1"/>
</dbReference>
<dbReference type="STRING" id="4155.A0A022QFI9"/>
<evidence type="ECO:0000313" key="10">
    <source>
        <dbReference type="Proteomes" id="UP000030748"/>
    </source>
</evidence>
<feature type="domain" description="Inner centromere protein ARK-binding" evidence="8">
    <location>
        <begin position="558"/>
        <end position="610"/>
    </location>
</feature>
<keyword evidence="6" id="KW-0539">Nucleus</keyword>
<accession>A0A022QFI9</accession>
<dbReference type="PANTHER" id="PTHR13738">
    <property type="entry name" value="TROPONIN I"/>
    <property type="match status" value="1"/>
</dbReference>
<evidence type="ECO:0000313" key="9">
    <source>
        <dbReference type="EMBL" id="EYU27442.1"/>
    </source>
</evidence>
<name>A0A022QFI9_ERYGU</name>
<evidence type="ECO:0000256" key="6">
    <source>
        <dbReference type="ARBA" id="ARBA00023242"/>
    </source>
</evidence>
<feature type="region of interest" description="Disordered" evidence="7">
    <location>
        <begin position="404"/>
        <end position="500"/>
    </location>
</feature>
<evidence type="ECO:0000256" key="4">
    <source>
        <dbReference type="ARBA" id="ARBA00022490"/>
    </source>
</evidence>
<sequence length="623" mass="70543">MPVLEGFVVDEQSDNDQLDYAADGIDFDKLHLPRTTIERASILAEICRSASMDKPLSHFSSTYEFQGTENLFQSVPNGHLEHLDLGGTFSMNSDVGKQLQSGSSSGDDYRDSFEGMPYSDSIAYSAARYCWNPRNQYTSPVGKLWERLSSHTGSSEKRLSSNPELTCFPIEEDPCVSEENGTVEDNADGGQEEIDSSLANHRDNRQPLNDLTNLGLNPPTSVPAPDETFGTDCVDFVSARSSVTGTQDKVLWSPKNQYRNVRQIKEKQTSFIGVTDGKKKHTSSICTKGIRKAKESVNNSISRPLLSNKTSLQKQDQNLSLRPSRRNNIVSNVSSFIPLIQQKQEAPICAGKRDVKVKALEAAEAAKRLEEKRDNERKMKKEALKVERAKMEEENLRLMELEKKKKDADRKKKEADIKSKKRLREEEERKEKEKKRMRVEARQRQREQPEKMRGEKAEKENQRTKDEQAKSKKEFHNQSTKQQNKETTRGDNNIALKKTETKLAPTEVVMNYEECGTSGQSCEAGEAIHTVDKSPKNEDLIVRISHGNSYEISPYQCSDDEDEEDDELPTKKSIPSWASKSSVAVLLPSQQEMDPDMIFPRESFCSMDEVLLPRKLQQKQMAA</sequence>
<gene>
    <name evidence="9" type="ORF">MIMGU_mgv1a002948mg</name>
</gene>
<dbReference type="InterPro" id="IPR005635">
    <property type="entry name" value="Inner_centromere_prot_ARK-bd"/>
</dbReference>
<feature type="compositionally biased region" description="Acidic residues" evidence="7">
    <location>
        <begin position="558"/>
        <end position="567"/>
    </location>
</feature>
<feature type="region of interest" description="Disordered" evidence="7">
    <location>
        <begin position="202"/>
        <end position="224"/>
    </location>
</feature>
<evidence type="ECO:0000259" key="8">
    <source>
        <dbReference type="Pfam" id="PF03941"/>
    </source>
</evidence>
<evidence type="ECO:0000256" key="2">
    <source>
        <dbReference type="ARBA" id="ARBA00004186"/>
    </source>
</evidence>
<dbReference type="Pfam" id="PF03941">
    <property type="entry name" value="INCENP_ARK-bind"/>
    <property type="match status" value="1"/>
</dbReference>
<evidence type="ECO:0000256" key="1">
    <source>
        <dbReference type="ARBA" id="ARBA00004123"/>
    </source>
</evidence>
<feature type="compositionally biased region" description="Basic and acidic residues" evidence="7">
    <location>
        <begin position="404"/>
        <end position="431"/>
    </location>
</feature>
<dbReference type="EMBL" id="KI631456">
    <property type="protein sequence ID" value="EYU27442.1"/>
    <property type="molecule type" value="Genomic_DNA"/>
</dbReference>
<dbReference type="GO" id="GO:0005819">
    <property type="term" value="C:spindle"/>
    <property type="evidence" value="ECO:0007669"/>
    <property type="project" value="UniProtKB-SubCell"/>
</dbReference>
<reference evidence="9 10" key="1">
    <citation type="journal article" date="2013" name="Proc. Natl. Acad. Sci. U.S.A.">
        <title>Fine-scale variation in meiotic recombination in Mimulus inferred from population shotgun sequencing.</title>
        <authorList>
            <person name="Hellsten U."/>
            <person name="Wright K.M."/>
            <person name="Jenkins J."/>
            <person name="Shu S."/>
            <person name="Yuan Y."/>
            <person name="Wessler S.R."/>
            <person name="Schmutz J."/>
            <person name="Willis J.H."/>
            <person name="Rokhsar D.S."/>
        </authorList>
    </citation>
    <scope>NUCLEOTIDE SEQUENCE [LARGE SCALE GENOMIC DNA]</scope>
    <source>
        <strain evidence="10">cv. DUN x IM62</strain>
    </source>
</reference>
<keyword evidence="4" id="KW-0963">Cytoplasm</keyword>